<evidence type="ECO:0000313" key="3">
    <source>
        <dbReference type="EMBL" id="CAF9942184.1"/>
    </source>
</evidence>
<accession>A0A8H3PJW9</accession>
<evidence type="ECO:0000313" key="4">
    <source>
        <dbReference type="Proteomes" id="UP000664203"/>
    </source>
</evidence>
<dbReference type="PANTHER" id="PTHR42901:SF1">
    <property type="entry name" value="ALCOHOL DEHYDROGENASE"/>
    <property type="match status" value="1"/>
</dbReference>
<sequence length="431" mass="47163">MAGLNDLVGDDVCDYQRGVAFAAEDGGQGKDEWFSSSAVLLAVVYLLTASPAIASPRFTNIASKSLQNDDCALREAVTFTCGSLFEQRPKRMIKVKSSRSFRCFSVPSISNCLKILNYDWTSGLQLTQSQFIKQTLEMPQPNLQNSFTKTYHRTPYAAIDPTQPSLSAAGKTVLITAGHTGIGFSVAQNFAVAGAAHVILVARRTDILEKSANELSSKYPKTEFHHFTSSITDYVKIGEIFSEIRFTISSDVDVLVTSAAYATVDSLDLTSKELAASFETNLFANSNFVKEFLANDQEPGKEKVILDISSAAAHLLVPKTRAHGVSKLAFTQWLAHLQQDMVDKNIRVHSFHPGVVMTDAARALGIIDESVFGDTDDVQLPGQFAVWLASQEATFLKGRFVWANWDVQELGERKGSFESDPQLLKVGLIGD</sequence>
<protein>
    <recommendedName>
        <fullName evidence="5">NAD(P)-binding protein</fullName>
    </recommendedName>
</protein>
<comment type="similarity">
    <text evidence="1">Belongs to the short-chain dehydrogenases/reductases (SDR) family.</text>
</comment>
<dbReference type="Pfam" id="PF00106">
    <property type="entry name" value="adh_short"/>
    <property type="match status" value="1"/>
</dbReference>
<dbReference type="GO" id="GO:0016491">
    <property type="term" value="F:oxidoreductase activity"/>
    <property type="evidence" value="ECO:0007669"/>
    <property type="project" value="UniProtKB-KW"/>
</dbReference>
<evidence type="ECO:0000256" key="1">
    <source>
        <dbReference type="ARBA" id="ARBA00006484"/>
    </source>
</evidence>
<organism evidence="3 4">
    <name type="scientific">Alectoria fallacina</name>
    <dbReference type="NCBI Taxonomy" id="1903189"/>
    <lineage>
        <taxon>Eukaryota</taxon>
        <taxon>Fungi</taxon>
        <taxon>Dikarya</taxon>
        <taxon>Ascomycota</taxon>
        <taxon>Pezizomycotina</taxon>
        <taxon>Lecanoromycetes</taxon>
        <taxon>OSLEUM clade</taxon>
        <taxon>Lecanoromycetidae</taxon>
        <taxon>Lecanorales</taxon>
        <taxon>Lecanorineae</taxon>
        <taxon>Parmeliaceae</taxon>
        <taxon>Alectoria</taxon>
    </lineage>
</organism>
<reference evidence="3" key="1">
    <citation type="submission" date="2021-03" db="EMBL/GenBank/DDBJ databases">
        <authorList>
            <person name="Tagirdzhanova G."/>
        </authorList>
    </citation>
    <scope>NUCLEOTIDE SEQUENCE</scope>
</reference>
<dbReference type="OrthoDB" id="1933717at2759"/>
<comment type="caution">
    <text evidence="3">The sequence shown here is derived from an EMBL/GenBank/DDBJ whole genome shotgun (WGS) entry which is preliminary data.</text>
</comment>
<dbReference type="EMBL" id="CAJPDR010000727">
    <property type="protein sequence ID" value="CAF9942184.1"/>
    <property type="molecule type" value="Genomic_DNA"/>
</dbReference>
<dbReference type="AlphaFoldDB" id="A0A8H3PJW9"/>
<name>A0A8H3PJW9_9LECA</name>
<keyword evidence="2" id="KW-0560">Oxidoreductase</keyword>
<dbReference type="PRINTS" id="PR00081">
    <property type="entry name" value="GDHRDH"/>
</dbReference>
<dbReference type="SUPFAM" id="SSF51735">
    <property type="entry name" value="NAD(P)-binding Rossmann-fold domains"/>
    <property type="match status" value="1"/>
</dbReference>
<keyword evidence="4" id="KW-1185">Reference proteome</keyword>
<gene>
    <name evidence="3" type="ORF">ALECFALPRED_009559</name>
</gene>
<dbReference type="Gene3D" id="3.40.50.720">
    <property type="entry name" value="NAD(P)-binding Rossmann-like Domain"/>
    <property type="match status" value="1"/>
</dbReference>
<dbReference type="InterPro" id="IPR036291">
    <property type="entry name" value="NAD(P)-bd_dom_sf"/>
</dbReference>
<evidence type="ECO:0000256" key="2">
    <source>
        <dbReference type="ARBA" id="ARBA00023002"/>
    </source>
</evidence>
<proteinExistence type="inferred from homology"/>
<dbReference type="PANTHER" id="PTHR42901">
    <property type="entry name" value="ALCOHOL DEHYDROGENASE"/>
    <property type="match status" value="1"/>
</dbReference>
<dbReference type="InterPro" id="IPR002347">
    <property type="entry name" value="SDR_fam"/>
</dbReference>
<evidence type="ECO:0008006" key="5">
    <source>
        <dbReference type="Google" id="ProtNLM"/>
    </source>
</evidence>
<dbReference type="CDD" id="cd05233">
    <property type="entry name" value="SDR_c"/>
    <property type="match status" value="1"/>
</dbReference>
<dbReference type="Proteomes" id="UP000664203">
    <property type="component" value="Unassembled WGS sequence"/>
</dbReference>